<dbReference type="InterPro" id="IPR055195">
    <property type="entry name" value="INTS7_C_plant"/>
</dbReference>
<dbReference type="Pfam" id="PF24436">
    <property type="entry name" value="INTS7_N"/>
    <property type="match status" value="1"/>
</dbReference>
<dbReference type="STRING" id="51240.A0A2I4GBA3"/>
<dbReference type="GeneID" id="109006366"/>
<dbReference type="KEGG" id="jre:109006366"/>
<gene>
    <name evidence="5" type="primary">LOC109006366</name>
</gene>
<evidence type="ECO:0000259" key="3">
    <source>
        <dbReference type="Pfam" id="PF24436"/>
    </source>
</evidence>
<dbReference type="InterPro" id="IPR033060">
    <property type="entry name" value="INTS7"/>
</dbReference>
<evidence type="ECO:0000256" key="1">
    <source>
        <dbReference type="ARBA" id="ARBA00008565"/>
    </source>
</evidence>
<dbReference type="InterPro" id="IPR056516">
    <property type="entry name" value="INTS7_N"/>
</dbReference>
<dbReference type="GO" id="GO:0032039">
    <property type="term" value="C:integrator complex"/>
    <property type="evidence" value="ECO:0000318"/>
    <property type="project" value="GO_Central"/>
</dbReference>
<name>A0A2I4GBA3_JUGRE</name>
<reference evidence="5" key="1">
    <citation type="submission" date="2025-08" db="UniProtKB">
        <authorList>
            <consortium name="RefSeq"/>
        </authorList>
    </citation>
    <scope>IDENTIFICATION</scope>
    <source>
        <tissue evidence="5">Leaves</tissue>
    </source>
</reference>
<dbReference type="InterPro" id="IPR016024">
    <property type="entry name" value="ARM-type_fold"/>
</dbReference>
<evidence type="ECO:0000259" key="2">
    <source>
        <dbReference type="Pfam" id="PF22966"/>
    </source>
</evidence>
<evidence type="ECO:0000313" key="4">
    <source>
        <dbReference type="Proteomes" id="UP000235220"/>
    </source>
</evidence>
<organism evidence="4 5">
    <name type="scientific">Juglans regia</name>
    <name type="common">English walnut</name>
    <dbReference type="NCBI Taxonomy" id="51240"/>
    <lineage>
        <taxon>Eukaryota</taxon>
        <taxon>Viridiplantae</taxon>
        <taxon>Streptophyta</taxon>
        <taxon>Embryophyta</taxon>
        <taxon>Tracheophyta</taxon>
        <taxon>Spermatophyta</taxon>
        <taxon>Magnoliopsida</taxon>
        <taxon>eudicotyledons</taxon>
        <taxon>Gunneridae</taxon>
        <taxon>Pentapetalae</taxon>
        <taxon>rosids</taxon>
        <taxon>fabids</taxon>
        <taxon>Fagales</taxon>
        <taxon>Juglandaceae</taxon>
        <taxon>Juglans</taxon>
    </lineage>
</organism>
<keyword evidence="4" id="KW-1185">Reference proteome</keyword>
<dbReference type="GO" id="GO:0034472">
    <property type="term" value="P:snRNA 3'-end processing"/>
    <property type="evidence" value="ECO:0000318"/>
    <property type="project" value="GO_Central"/>
</dbReference>
<dbReference type="AlphaFoldDB" id="A0A2I4GBA3"/>
<proteinExistence type="inferred from homology"/>
<dbReference type="Proteomes" id="UP000235220">
    <property type="component" value="Chromosome 4"/>
</dbReference>
<sequence>MERNPAACAMEWSIELEKALRSKNPDLCVEAILRTGSRLEHWSREPEPTMAVYKMFDLVPGEDRLFANTILLRLADAFRLGGKHIKLAIVRIFLAEYRHRGKKKKIKENKGILSMATVHNHVELLRRVKIVFDTGDAELRALALALFGCWADFANNSAQIRYLILSSLVSSDALEVKASLFAAGCFSELSDDFSCIVLEMLVCMATSSETSSAVRLAGARVFAKIGCSYSVANRAYKTGLKLVLDSSEEDFLVTSLVSLTKLASKSTILISEQVDTLFSFLTREKTMRIKAAVLRCLHFIFIKRPCHFPVNADLIKALLSTLNEPEVPTFMQHEALKILHKILSYIPPHLPCLDMPEITKLLTIAEDSSQSPIMSKNFLFIQVLVDISIKLRGIRERESGLFVSSPLPSRVILLIIDQITLLVKQLLDLCQIDSPAFQGVHSLLNLLVLLVGEYTDLGVLVLDKISLFIEYVANVHDHVMATRQSDILFHEMDFKREKSTVIKSKLLHIVYRFVVACLENLNEARALTVPVFERVKLLVEGVCKCSSFDCYSCTIYSLLLHHRIFWGCLLKGSEESCSHNRDSINSYLVEKETITLESASKMLKDGYYWPAYKAGTYAACQGDWFTAAFIFQHLITKVQSDICYCWLTSIFQLANSERKLHLLVFPIQGSTLADWLKKNEFPASFDLSEVRGDTAGNNNKPNYCEEFVGAYEGICSSGKTLEAAVRSGQEFCFQRWFLHIRAKLLRALVDILRILRTIPFNLDNISNNVEVERSILVECLKSLPEVIRVSLRFKKLAQEFDLIATSFIGMDSKSSKVVSSLALSCSLLAFSTGFIFFVPSLPTDCLTSCGLGNSENSLRVMLKQNLVGRLWHVDHEISRNLCQLFDVSGQLKMCFDLQCRDKILKVGCEEKDILSICSYAVSGIIGLQEVNREHNEDILSQVAKGGLQLLWSIIMKWIHIPYQTPRYFFKVRNCIGSELFACNSDTRNPDGISVLSGFHLSLNLCLQLINLPPNLPAQVTKLYCILYSRVSFEEPRPNEENKEQMLQGSPAWETDDIVEINEMLLHHVKNLSTKKINNSKRRRRDDNEDGVYAFVHFEPNERGQGFESCLLDISGFPVGSYRIKWHGCCIDNQGSYWSLLPLNAGPVITVRRSSLG</sequence>
<evidence type="ECO:0000313" key="5">
    <source>
        <dbReference type="RefSeq" id="XP_018841182.1"/>
    </source>
</evidence>
<dbReference type="PANTHER" id="PTHR13322">
    <property type="entry name" value="C1ORF73 PROTEIN"/>
    <property type="match status" value="1"/>
</dbReference>
<dbReference type="FunCoup" id="A0A2I4GBA3">
    <property type="interactions" value="3048"/>
</dbReference>
<dbReference type="OrthoDB" id="1921953at2759"/>
<feature type="domain" description="Integrator complex subunit 7-like C-terminal" evidence="2">
    <location>
        <begin position="976"/>
        <end position="1151"/>
    </location>
</feature>
<feature type="domain" description="Integrator complex subunit 7 N-terminal" evidence="3">
    <location>
        <begin position="65"/>
        <end position="478"/>
    </location>
</feature>
<comment type="similarity">
    <text evidence="1">Belongs to the Integrator subunit 7 family.</text>
</comment>
<accession>A0A2I4GBA3</accession>
<dbReference type="PANTHER" id="PTHR13322:SF2">
    <property type="entry name" value="INTEGRATOR COMPLEX SUBUNIT 7"/>
    <property type="match status" value="1"/>
</dbReference>
<dbReference type="SUPFAM" id="SSF48371">
    <property type="entry name" value="ARM repeat"/>
    <property type="match status" value="1"/>
</dbReference>
<protein>
    <submittedName>
        <fullName evidence="5">Uncharacterized protein LOC109006366</fullName>
    </submittedName>
</protein>
<dbReference type="Pfam" id="PF22966">
    <property type="entry name" value="INTS7_C_plants"/>
    <property type="match status" value="1"/>
</dbReference>
<dbReference type="RefSeq" id="XP_018841182.1">
    <property type="nucleotide sequence ID" value="XM_018985637.2"/>
</dbReference>
<dbReference type="Gramene" id="Jr04_15510_p1">
    <property type="protein sequence ID" value="cds.Jr04_15510_p1"/>
    <property type="gene ID" value="Jr04_15510"/>
</dbReference>